<dbReference type="PANTHER" id="PTHR43283">
    <property type="entry name" value="BETA-LACTAMASE-RELATED"/>
    <property type="match status" value="1"/>
</dbReference>
<evidence type="ECO:0000259" key="1">
    <source>
        <dbReference type="Pfam" id="PF00144"/>
    </source>
</evidence>
<feature type="domain" description="Beta-lactamase-related" evidence="1">
    <location>
        <begin position="17"/>
        <end position="260"/>
    </location>
</feature>
<gene>
    <name evidence="2" type="ORF">CLV35_1256</name>
</gene>
<dbReference type="AlphaFoldDB" id="A0A420XRZ1"/>
<name>A0A420XRZ1_9ACTN</name>
<dbReference type="Proteomes" id="UP000281955">
    <property type="component" value="Unassembled WGS sequence"/>
</dbReference>
<dbReference type="EMBL" id="RBWV01000010">
    <property type="protein sequence ID" value="RKS77567.1"/>
    <property type="molecule type" value="Genomic_DNA"/>
</dbReference>
<dbReference type="InterPro" id="IPR050789">
    <property type="entry name" value="Diverse_Enzym_Activities"/>
</dbReference>
<reference evidence="2 3" key="1">
    <citation type="submission" date="2018-10" db="EMBL/GenBank/DDBJ databases">
        <title>Genomic Encyclopedia of Archaeal and Bacterial Type Strains, Phase II (KMG-II): from individual species to whole genera.</title>
        <authorList>
            <person name="Goeker M."/>
        </authorList>
    </citation>
    <scope>NUCLEOTIDE SEQUENCE [LARGE SCALE GENOMIC DNA]</scope>
    <source>
        <strain evidence="2 3">RP-AC37</strain>
    </source>
</reference>
<evidence type="ECO:0000313" key="2">
    <source>
        <dbReference type="EMBL" id="RKS77567.1"/>
    </source>
</evidence>
<dbReference type="Pfam" id="PF00144">
    <property type="entry name" value="Beta-lactamase"/>
    <property type="match status" value="1"/>
</dbReference>
<dbReference type="PANTHER" id="PTHR43283:SF15">
    <property type="entry name" value="CONSERVED PROTEIN"/>
    <property type="match status" value="1"/>
</dbReference>
<dbReference type="InterPro" id="IPR012338">
    <property type="entry name" value="Beta-lactam/transpept-like"/>
</dbReference>
<dbReference type="InterPro" id="IPR001466">
    <property type="entry name" value="Beta-lactam-related"/>
</dbReference>
<dbReference type="Gene3D" id="3.40.710.10">
    <property type="entry name" value="DD-peptidase/beta-lactamase superfamily"/>
    <property type="match status" value="1"/>
</dbReference>
<evidence type="ECO:0000313" key="3">
    <source>
        <dbReference type="Proteomes" id="UP000281955"/>
    </source>
</evidence>
<accession>A0A420XRZ1</accession>
<protein>
    <submittedName>
        <fullName evidence="2">CubicO group peptidase (Beta-lactamase class C family)</fullName>
    </submittedName>
</protein>
<keyword evidence="3" id="KW-1185">Reference proteome</keyword>
<dbReference type="OrthoDB" id="3336932at2"/>
<proteinExistence type="predicted"/>
<dbReference type="RefSeq" id="WP_121192591.1">
    <property type="nucleotide sequence ID" value="NZ_RBWV01000010.1"/>
</dbReference>
<sequence>MTPLPDVLATIDTWPVPAAAAAVVVRGRGTVAEHGPVDRAFALASVTKPLTAYATLLAAEEGALSLDDPAGPAGSTLRHLLAHASGLPLEGTVPLAAPGVRRIYSNSGFEVVADVVSGAVGMPFADYLGEGVLAPLGMRTAALRGSAARAGWGSVRDLAAFVGELLEPRVLHVSSSEELARVQYPELRGLVPGFGRQDPNPWGLGVEVRGAKSPHWTGPSQSPATFGHFGQSGTFVWVDRAAGVGCVCLTDRAFDTWAAEVWPPFNDAVLGAAVADLRVV</sequence>
<dbReference type="SUPFAM" id="SSF56601">
    <property type="entry name" value="beta-lactamase/transpeptidase-like"/>
    <property type="match status" value="1"/>
</dbReference>
<organism evidence="2 3">
    <name type="scientific">Motilibacter peucedani</name>
    <dbReference type="NCBI Taxonomy" id="598650"/>
    <lineage>
        <taxon>Bacteria</taxon>
        <taxon>Bacillati</taxon>
        <taxon>Actinomycetota</taxon>
        <taxon>Actinomycetes</taxon>
        <taxon>Motilibacterales</taxon>
        <taxon>Motilibacteraceae</taxon>
        <taxon>Motilibacter</taxon>
    </lineage>
</organism>
<comment type="caution">
    <text evidence="2">The sequence shown here is derived from an EMBL/GenBank/DDBJ whole genome shotgun (WGS) entry which is preliminary data.</text>
</comment>
<dbReference type="InParanoid" id="A0A420XRZ1"/>